<feature type="transmembrane region" description="Helical" evidence="18">
    <location>
        <begin position="134"/>
        <end position="155"/>
    </location>
</feature>
<keyword evidence="7" id="KW-1003">Cell membrane</keyword>
<dbReference type="Pfam" id="PF00359">
    <property type="entry name" value="PTS_EIIA_2"/>
    <property type="match status" value="1"/>
</dbReference>
<dbReference type="Pfam" id="PF02378">
    <property type="entry name" value="PTS_EIIC"/>
    <property type="match status" value="1"/>
</dbReference>
<comment type="catalytic activity">
    <reaction evidence="1">
        <text>D-mannitol(out) + N(pros)-phospho-L-histidyl-[protein] = D-mannitol 1-phosphate(in) + L-histidyl-[protein]</text>
        <dbReference type="Rhea" id="RHEA:33363"/>
        <dbReference type="Rhea" id="RHEA-COMP:9745"/>
        <dbReference type="Rhea" id="RHEA-COMP:9746"/>
        <dbReference type="ChEBI" id="CHEBI:16899"/>
        <dbReference type="ChEBI" id="CHEBI:29979"/>
        <dbReference type="ChEBI" id="CHEBI:61381"/>
        <dbReference type="ChEBI" id="CHEBI:64837"/>
        <dbReference type="EC" id="2.7.1.197"/>
    </reaction>
</comment>
<dbReference type="InterPro" id="IPR013011">
    <property type="entry name" value="PTS_EIIB_2"/>
</dbReference>
<dbReference type="CDD" id="cd05567">
    <property type="entry name" value="PTS_IIB_mannitol"/>
    <property type="match status" value="1"/>
</dbReference>
<protein>
    <recommendedName>
        <fullName evidence="5">PTS system mannitol-specific EIICBA component</fullName>
        <ecNumber evidence="4">2.7.1.197</ecNumber>
    </recommendedName>
    <alternativeName>
        <fullName evidence="17">EIICBA-Mtl</fullName>
    </alternativeName>
</protein>
<dbReference type="InterPro" id="IPR004718">
    <property type="entry name" value="PTS_IIC_mtl"/>
</dbReference>
<feature type="domain" description="PTS EIIB type-2" evidence="20">
    <location>
        <begin position="375"/>
        <end position="467"/>
    </location>
</feature>
<dbReference type="GO" id="GO:0016301">
    <property type="term" value="F:kinase activity"/>
    <property type="evidence" value="ECO:0007669"/>
    <property type="project" value="UniProtKB-KW"/>
</dbReference>
<evidence type="ECO:0000259" key="19">
    <source>
        <dbReference type="PROSITE" id="PS51094"/>
    </source>
</evidence>
<dbReference type="InterPro" id="IPR013014">
    <property type="entry name" value="PTS_EIIC_2"/>
</dbReference>
<dbReference type="PANTHER" id="PTHR30181">
    <property type="entry name" value="MANNITOL PERMEASE IIC COMPONENT"/>
    <property type="match status" value="1"/>
</dbReference>
<gene>
    <name evidence="22" type="ORF">F7Q91_16635</name>
</gene>
<dbReference type="NCBIfam" id="NF011663">
    <property type="entry name" value="PRK15083.1"/>
    <property type="match status" value="1"/>
</dbReference>
<proteinExistence type="predicted"/>
<evidence type="ECO:0000256" key="11">
    <source>
        <dbReference type="ARBA" id="ARBA00022679"/>
    </source>
</evidence>
<dbReference type="EC" id="2.7.1.197" evidence="4"/>
<dbReference type="InterPro" id="IPR016152">
    <property type="entry name" value="PTrfase/Anion_transptr"/>
</dbReference>
<evidence type="ECO:0000256" key="18">
    <source>
        <dbReference type="SAM" id="Phobius"/>
    </source>
</evidence>
<dbReference type="Gene3D" id="3.40.930.10">
    <property type="entry name" value="Mannitol-specific EII, Chain A"/>
    <property type="match status" value="1"/>
</dbReference>
<comment type="subunit">
    <text evidence="3">Homodimer.</text>
</comment>
<evidence type="ECO:0000256" key="4">
    <source>
        <dbReference type="ARBA" id="ARBA00011909"/>
    </source>
</evidence>
<keyword evidence="12" id="KW-0598">Phosphotransferase system</keyword>
<organism evidence="22 23">
    <name type="scientific">Vibrio chagasii</name>
    <dbReference type="NCBI Taxonomy" id="170679"/>
    <lineage>
        <taxon>Bacteria</taxon>
        <taxon>Pseudomonadati</taxon>
        <taxon>Pseudomonadota</taxon>
        <taxon>Gammaproteobacteria</taxon>
        <taxon>Vibrionales</taxon>
        <taxon>Vibrionaceae</taxon>
        <taxon>Vibrio</taxon>
    </lineage>
</organism>
<accession>A0A7V7NSE0</accession>
<feature type="domain" description="PTS EIIA type-2" evidence="19">
    <location>
        <begin position="488"/>
        <end position="630"/>
    </location>
</feature>
<dbReference type="GO" id="GO:0090563">
    <property type="term" value="F:protein-phosphocysteine-sugar phosphotransferase activity"/>
    <property type="evidence" value="ECO:0007669"/>
    <property type="project" value="TreeGrafter"/>
</dbReference>
<keyword evidence="11" id="KW-0808">Transferase</keyword>
<feature type="transmembrane region" description="Helical" evidence="18">
    <location>
        <begin position="49"/>
        <end position="67"/>
    </location>
</feature>
<comment type="caution">
    <text evidence="22">The sequence shown here is derived from an EMBL/GenBank/DDBJ whole genome shotgun (WGS) entry which is preliminary data.</text>
</comment>
<feature type="transmembrane region" description="Helical" evidence="18">
    <location>
        <begin position="247"/>
        <end position="265"/>
    </location>
</feature>
<reference evidence="22 23" key="1">
    <citation type="submission" date="2019-09" db="EMBL/GenBank/DDBJ databases">
        <title>Draft genome sequences of 48 bacterial type strains from the CCUG.</title>
        <authorList>
            <person name="Tunovic T."/>
            <person name="Pineiro-Iglesias B."/>
            <person name="Unosson C."/>
            <person name="Inganas E."/>
            <person name="Ohlen M."/>
            <person name="Cardew S."/>
            <person name="Jensie-Markopoulos S."/>
            <person name="Salva-Serra F."/>
            <person name="Jaen-Luchoro D."/>
            <person name="Karlsson R."/>
            <person name="Svensson-Stadler L."/>
            <person name="Chun J."/>
            <person name="Moore E."/>
        </authorList>
    </citation>
    <scope>NUCLEOTIDE SEQUENCE [LARGE SCALE GENOMIC DNA]</scope>
    <source>
        <strain evidence="22 23">CCUG 48643</strain>
    </source>
</reference>
<dbReference type="Pfam" id="PF02302">
    <property type="entry name" value="PTS_IIB"/>
    <property type="match status" value="1"/>
</dbReference>
<evidence type="ECO:0000259" key="20">
    <source>
        <dbReference type="PROSITE" id="PS51099"/>
    </source>
</evidence>
<evidence type="ECO:0000256" key="17">
    <source>
        <dbReference type="ARBA" id="ARBA00030684"/>
    </source>
</evidence>
<evidence type="ECO:0000256" key="1">
    <source>
        <dbReference type="ARBA" id="ARBA00001655"/>
    </source>
</evidence>
<dbReference type="Proteomes" id="UP000423756">
    <property type="component" value="Unassembled WGS sequence"/>
</dbReference>
<name>A0A7V7NSE0_9VIBR</name>
<dbReference type="PROSITE" id="PS51099">
    <property type="entry name" value="PTS_EIIB_TYPE_2"/>
    <property type="match status" value="1"/>
</dbReference>
<sequence length="630" mass="66032">MLSPEAKIKVQNFGRFLSNMVMPNIGAFIAWGFITALFIPTGWWPNETLASMVGPMITYLLPLLIGYTGGKMVGGDRGAVVGAITTMGVIVGTDIPMFMGAMIVGPLGGIAIKKFDEAVHGKVKSGFEMLVNNFSAGIIGMICAIIAFIVIGPAVKVLSSGLAAGVNVMVEAGALPLASIFVEPAKILFLNNAINHGIFSPLGIQQSEEIGRSIFFLIEANPGPGLGLLLAYMVFGKGSAKQSAAGASIIHFLGGIHEIYFPYVLMNPRLILAVIAGGMAGVFTNVMFSSGLISPASPGSIFAILLMTPKGSYIGVILSVIAATAVSFVVASILLKTSAQDDEEDSLEKASAQMKDMKASSKGAATGADINLADVKAVYVACDAGMGSSAMGASLLRKKVDAADLNITVTNYAINNLPADSQIVITHKDLTDRARKTIPGAMHMSLNNFLDGAVYDNLVAELVEAQSGEAKVEAPAPAAAPAQEGNKLALTNDSIFLGLKATQKEDAIKFAGDQLVKLGNVSPEYVDGMFAREELVSTYLGESIAVPHGTIEAKQYVQTTGIVFCQYPEGIQWGEDEDDIAKMVIGIAAQGDEHNMVLMAITNSLDDEDAVECLQNTTNPADVLRILSGN</sequence>
<evidence type="ECO:0000256" key="9">
    <source>
        <dbReference type="ARBA" id="ARBA00022553"/>
    </source>
</evidence>
<dbReference type="PROSITE" id="PS51104">
    <property type="entry name" value="PTS_EIIC_TYPE_2"/>
    <property type="match status" value="1"/>
</dbReference>
<keyword evidence="6" id="KW-0813">Transport</keyword>
<dbReference type="GO" id="GO:0022872">
    <property type="term" value="F:protein-N(PI)-phosphohistidine-mannitol phosphotransferase system transmembrane transporter activity"/>
    <property type="evidence" value="ECO:0007669"/>
    <property type="project" value="InterPro"/>
</dbReference>
<keyword evidence="13 18" id="KW-0812">Transmembrane</keyword>
<evidence type="ECO:0000259" key="21">
    <source>
        <dbReference type="PROSITE" id="PS51104"/>
    </source>
</evidence>
<dbReference type="Gene3D" id="3.40.50.2300">
    <property type="match status" value="1"/>
</dbReference>
<evidence type="ECO:0000256" key="3">
    <source>
        <dbReference type="ARBA" id="ARBA00011738"/>
    </source>
</evidence>
<evidence type="ECO:0000256" key="16">
    <source>
        <dbReference type="ARBA" id="ARBA00023136"/>
    </source>
</evidence>
<dbReference type="GeneID" id="77344121"/>
<keyword evidence="9" id="KW-0597">Phosphoprotein</keyword>
<evidence type="ECO:0000256" key="7">
    <source>
        <dbReference type="ARBA" id="ARBA00022475"/>
    </source>
</evidence>
<dbReference type="RefSeq" id="WP_004737007.1">
    <property type="nucleotide sequence ID" value="NZ_AP025466.1"/>
</dbReference>
<dbReference type="EMBL" id="VZPX01000038">
    <property type="protein sequence ID" value="KAB0478588.1"/>
    <property type="molecule type" value="Genomic_DNA"/>
</dbReference>
<dbReference type="InterPro" id="IPR003501">
    <property type="entry name" value="PTS_EIIB_2/3"/>
</dbReference>
<comment type="subcellular location">
    <subcellularLocation>
        <location evidence="2">Cell inner membrane</location>
        <topology evidence="2">Multi-pass membrane protein</topology>
    </subcellularLocation>
</comment>
<evidence type="ECO:0000256" key="12">
    <source>
        <dbReference type="ARBA" id="ARBA00022683"/>
    </source>
</evidence>
<dbReference type="InterPro" id="IPR050893">
    <property type="entry name" value="Sugar_PTS"/>
</dbReference>
<dbReference type="AlphaFoldDB" id="A0A7V7NSE0"/>
<keyword evidence="14" id="KW-0418">Kinase</keyword>
<keyword evidence="8" id="KW-0997">Cell inner membrane</keyword>
<evidence type="ECO:0000256" key="15">
    <source>
        <dbReference type="ARBA" id="ARBA00022989"/>
    </source>
</evidence>
<evidence type="ECO:0000256" key="2">
    <source>
        <dbReference type="ARBA" id="ARBA00004429"/>
    </source>
</evidence>
<evidence type="ECO:0000256" key="5">
    <source>
        <dbReference type="ARBA" id="ARBA00015039"/>
    </source>
</evidence>
<keyword evidence="10" id="KW-0762">Sugar transport</keyword>
<evidence type="ECO:0000256" key="8">
    <source>
        <dbReference type="ARBA" id="ARBA00022519"/>
    </source>
</evidence>
<dbReference type="PANTHER" id="PTHR30181:SF2">
    <property type="entry name" value="PTS SYSTEM MANNITOL-SPECIFIC EIICBA COMPONENT"/>
    <property type="match status" value="1"/>
</dbReference>
<feature type="domain" description="PTS EIIC type-2" evidence="21">
    <location>
        <begin position="13"/>
        <end position="342"/>
    </location>
</feature>
<dbReference type="InterPro" id="IPR036095">
    <property type="entry name" value="PTS_EIIB-like_sf"/>
</dbReference>
<dbReference type="InterPro" id="IPR003352">
    <property type="entry name" value="PTS_EIIC"/>
</dbReference>
<dbReference type="SUPFAM" id="SSF55804">
    <property type="entry name" value="Phoshotransferase/anion transport protein"/>
    <property type="match status" value="1"/>
</dbReference>
<evidence type="ECO:0000313" key="22">
    <source>
        <dbReference type="EMBL" id="KAB0478588.1"/>
    </source>
</evidence>
<dbReference type="CDD" id="cd00211">
    <property type="entry name" value="PTS_IIA_fru"/>
    <property type="match status" value="1"/>
</dbReference>
<evidence type="ECO:0000256" key="10">
    <source>
        <dbReference type="ARBA" id="ARBA00022597"/>
    </source>
</evidence>
<keyword evidence="16 18" id="KW-0472">Membrane</keyword>
<evidence type="ECO:0000256" key="6">
    <source>
        <dbReference type="ARBA" id="ARBA00022448"/>
    </source>
</evidence>
<dbReference type="PROSITE" id="PS00372">
    <property type="entry name" value="PTS_EIIA_TYPE_2_HIS"/>
    <property type="match status" value="1"/>
</dbReference>
<dbReference type="NCBIfam" id="TIGR00851">
    <property type="entry name" value="mtlA"/>
    <property type="match status" value="1"/>
</dbReference>
<feature type="transmembrane region" description="Helical" evidence="18">
    <location>
        <begin position="214"/>
        <end position="235"/>
    </location>
</feature>
<feature type="transmembrane region" description="Helical" evidence="18">
    <location>
        <begin position="79"/>
        <end position="104"/>
    </location>
</feature>
<dbReference type="InterPro" id="IPR002178">
    <property type="entry name" value="PTS_EIIA_type-2_dom"/>
</dbReference>
<evidence type="ECO:0000313" key="23">
    <source>
        <dbReference type="Proteomes" id="UP000423756"/>
    </source>
</evidence>
<dbReference type="SUPFAM" id="SSF52794">
    <property type="entry name" value="PTS system IIB component-like"/>
    <property type="match status" value="1"/>
</dbReference>
<keyword evidence="15 18" id="KW-1133">Transmembrane helix</keyword>
<dbReference type="InterPro" id="IPR029503">
    <property type="entry name" value="PTS_EIIB_mannitol"/>
</dbReference>
<feature type="transmembrane region" description="Helical" evidence="18">
    <location>
        <begin position="313"/>
        <end position="335"/>
    </location>
</feature>
<evidence type="ECO:0000256" key="13">
    <source>
        <dbReference type="ARBA" id="ARBA00022692"/>
    </source>
</evidence>
<dbReference type="GO" id="GO:0005886">
    <property type="term" value="C:plasma membrane"/>
    <property type="evidence" value="ECO:0007669"/>
    <property type="project" value="UniProtKB-SubCell"/>
</dbReference>
<feature type="transmembrane region" description="Helical" evidence="18">
    <location>
        <begin position="271"/>
        <end position="293"/>
    </location>
</feature>
<evidence type="ECO:0000256" key="14">
    <source>
        <dbReference type="ARBA" id="ARBA00022777"/>
    </source>
</evidence>
<dbReference type="GO" id="GO:0009401">
    <property type="term" value="P:phosphoenolpyruvate-dependent sugar phosphotransferase system"/>
    <property type="evidence" value="ECO:0007669"/>
    <property type="project" value="UniProtKB-KW"/>
</dbReference>
<dbReference type="PROSITE" id="PS51094">
    <property type="entry name" value="PTS_EIIA_TYPE_2"/>
    <property type="match status" value="1"/>
</dbReference>
<feature type="transmembrane region" description="Helical" evidence="18">
    <location>
        <begin position="21"/>
        <end position="43"/>
    </location>
</feature>